<dbReference type="EMBL" id="CP001931">
    <property type="protein sequence ID" value="ADC90176.1"/>
    <property type="molecule type" value="Genomic_DNA"/>
</dbReference>
<dbReference type="InterPro" id="IPR051450">
    <property type="entry name" value="Gfo/Idh/MocA_Oxidoreductases"/>
</dbReference>
<dbReference type="RefSeq" id="WP_012992582.1">
    <property type="nucleotide sequence ID" value="NC_013894.1"/>
</dbReference>
<dbReference type="STRING" id="638303.Thal_1547"/>
<dbReference type="Proteomes" id="UP000002043">
    <property type="component" value="Chromosome"/>
</dbReference>
<proteinExistence type="predicted"/>
<dbReference type="SUPFAM" id="SSF51735">
    <property type="entry name" value="NAD(P)-binding Rossmann-fold domains"/>
    <property type="match status" value="1"/>
</dbReference>
<dbReference type="PANTHER" id="PTHR43377:SF1">
    <property type="entry name" value="BILIVERDIN REDUCTASE A"/>
    <property type="match status" value="1"/>
</dbReference>
<evidence type="ECO:0000313" key="3">
    <source>
        <dbReference type="EMBL" id="ADC90176.1"/>
    </source>
</evidence>
<dbReference type="Pfam" id="PF22725">
    <property type="entry name" value="GFO_IDH_MocA_C3"/>
    <property type="match status" value="1"/>
</dbReference>
<accession>D3SN46</accession>
<organism evidence="3 4">
    <name type="scientific">Thermocrinis albus (strain DSM 14484 / JCM 11386 / HI 11/12)</name>
    <dbReference type="NCBI Taxonomy" id="638303"/>
    <lineage>
        <taxon>Bacteria</taxon>
        <taxon>Pseudomonadati</taxon>
        <taxon>Aquificota</taxon>
        <taxon>Aquificia</taxon>
        <taxon>Aquificales</taxon>
        <taxon>Aquificaceae</taxon>
        <taxon>Thermocrinis</taxon>
    </lineage>
</organism>
<dbReference type="SUPFAM" id="SSF55347">
    <property type="entry name" value="Glyceraldehyde-3-phosphate dehydrogenase-like, C-terminal domain"/>
    <property type="match status" value="1"/>
</dbReference>
<evidence type="ECO:0000259" key="1">
    <source>
        <dbReference type="Pfam" id="PF01408"/>
    </source>
</evidence>
<protein>
    <submittedName>
        <fullName evidence="3">Oxidoreductase domain protein</fullName>
    </submittedName>
</protein>
<evidence type="ECO:0000313" key="4">
    <source>
        <dbReference type="Proteomes" id="UP000002043"/>
    </source>
</evidence>
<dbReference type="InterPro" id="IPR000683">
    <property type="entry name" value="Gfo/Idh/MocA-like_OxRdtase_N"/>
</dbReference>
<reference evidence="4" key="1">
    <citation type="journal article" date="2010" name="Stand. Genomic Sci.">
        <title>Complete genome sequence of Thermocrinis albus type strain (HI 11/12T).</title>
        <authorList>
            <person name="Wirth R."/>
            <person name="Sikorski J."/>
            <person name="Brambilla E."/>
            <person name="Misra M."/>
            <person name="Lapidus A."/>
            <person name="Copeland A."/>
            <person name="Nolan M."/>
            <person name="Lucas S."/>
            <person name="Chen F."/>
            <person name="Tice H."/>
            <person name="Cheng J.F."/>
            <person name="Han C."/>
            <person name="Detter J.C."/>
            <person name="Tapia R."/>
            <person name="Bruce D."/>
            <person name="Goodwin L."/>
            <person name="Pitluck S."/>
            <person name="Pati A."/>
            <person name="Anderson I."/>
            <person name="Ivanova N."/>
            <person name="Mavromatis K."/>
            <person name="Mikhailova N."/>
            <person name="Chen A."/>
            <person name="Palaniappan K."/>
            <person name="Bilek Y."/>
            <person name="Hader T."/>
            <person name="Land M."/>
            <person name="Hauser L."/>
            <person name="Chang Y.J."/>
            <person name="Jeffries C.D."/>
            <person name="Tindall B.J."/>
            <person name="Rohde M."/>
            <person name="Goker M."/>
            <person name="Bristow J."/>
            <person name="Eisen J.A."/>
            <person name="Markowitz V."/>
            <person name="Hugenholtz P."/>
            <person name="Kyrpides N.C."/>
            <person name="Klenk H.P."/>
        </authorList>
    </citation>
    <scope>NUCLEOTIDE SEQUENCE [LARGE SCALE GENOMIC DNA]</scope>
    <source>
        <strain evidence="4">DSM 14484 / JCM 11386 / HI 11/12</strain>
    </source>
</reference>
<sequence>MKTLGVIGAGSFARFGVEAVAELKDVVLAAVAAPTPSHRKQVIEVWRARRRALGFKDYHRPVEEYSDGVQLVMDPNIDLVWVAVPPHLQPIMAKRTLEASKLLLLEKPGATHPSLLEPIIKKQSAAGCVNLVQRNMLPYRLLKTLLEQQAFGKIDALFVVNYAKAPPKNHWFWDRHKSGGVLVEHGVHFFDLASWLLSSDPVKVTLQEDHVGKAMAVVEYHHVKAVFYHAFILEEGEEYQFVELVGDRGRVRVRGWVPTKMEIHTKLSDIALFLKETVEKIPEEAHLPPYKLTKKEDHWELVVEDSRSAYMAAIRLNFIALLKGLSCPSLEDAFKALKVATGII</sequence>
<dbReference type="Gene3D" id="3.30.360.10">
    <property type="entry name" value="Dihydrodipicolinate Reductase, domain 2"/>
    <property type="match status" value="1"/>
</dbReference>
<name>D3SN46_THEAH</name>
<dbReference type="InterPro" id="IPR055170">
    <property type="entry name" value="GFO_IDH_MocA-like_dom"/>
</dbReference>
<gene>
    <name evidence="3" type="ordered locus">Thal_1547</name>
</gene>
<dbReference type="OrthoDB" id="726883at2"/>
<dbReference type="AlphaFoldDB" id="D3SN46"/>
<feature type="domain" description="Gfo/Idh/MocA-like oxidoreductase N-terminal" evidence="1">
    <location>
        <begin position="4"/>
        <end position="129"/>
    </location>
</feature>
<dbReference type="InterPro" id="IPR036291">
    <property type="entry name" value="NAD(P)-bd_dom_sf"/>
</dbReference>
<dbReference type="Pfam" id="PF01408">
    <property type="entry name" value="GFO_IDH_MocA"/>
    <property type="match status" value="1"/>
</dbReference>
<dbReference type="PANTHER" id="PTHR43377">
    <property type="entry name" value="BILIVERDIN REDUCTASE A"/>
    <property type="match status" value="1"/>
</dbReference>
<dbReference type="Gene3D" id="3.40.50.720">
    <property type="entry name" value="NAD(P)-binding Rossmann-like Domain"/>
    <property type="match status" value="1"/>
</dbReference>
<evidence type="ECO:0000259" key="2">
    <source>
        <dbReference type="Pfam" id="PF22725"/>
    </source>
</evidence>
<keyword evidence="4" id="KW-1185">Reference proteome</keyword>
<dbReference type="HOGENOM" id="CLU_023194_26_0_0"/>
<dbReference type="GO" id="GO:0000166">
    <property type="term" value="F:nucleotide binding"/>
    <property type="evidence" value="ECO:0007669"/>
    <property type="project" value="InterPro"/>
</dbReference>
<feature type="domain" description="GFO/IDH/MocA-like oxidoreductase" evidence="2">
    <location>
        <begin position="139"/>
        <end position="251"/>
    </location>
</feature>
<dbReference type="KEGG" id="tal:Thal_1547"/>
<dbReference type="eggNOG" id="COG0673">
    <property type="taxonomic scope" value="Bacteria"/>
</dbReference>